<evidence type="ECO:0000313" key="12">
    <source>
        <dbReference type="Proteomes" id="UP000245320"/>
    </source>
</evidence>
<feature type="transmembrane region" description="Helical" evidence="10">
    <location>
        <begin position="235"/>
        <end position="255"/>
    </location>
</feature>
<dbReference type="GO" id="GO:0022857">
    <property type="term" value="F:transmembrane transporter activity"/>
    <property type="evidence" value="ECO:0007669"/>
    <property type="project" value="InterPro"/>
</dbReference>
<dbReference type="PROSITE" id="PS50850">
    <property type="entry name" value="MFS"/>
    <property type="match status" value="1"/>
</dbReference>
<feature type="region of interest" description="Disordered" evidence="9">
    <location>
        <begin position="1"/>
        <end position="77"/>
    </location>
</feature>
<dbReference type="SUPFAM" id="SSF103473">
    <property type="entry name" value="MFS general substrate transporter"/>
    <property type="match status" value="2"/>
</dbReference>
<dbReference type="Pfam" id="PF07690">
    <property type="entry name" value="MFS_1"/>
    <property type="match status" value="2"/>
</dbReference>
<evidence type="ECO:0000256" key="5">
    <source>
        <dbReference type="ARBA" id="ARBA00022989"/>
    </source>
</evidence>
<evidence type="ECO:0000313" key="13">
    <source>
        <dbReference type="RefSeq" id="XP_033717288.1"/>
    </source>
</evidence>
<feature type="transmembrane region" description="Helical" evidence="10">
    <location>
        <begin position="499"/>
        <end position="522"/>
    </location>
</feature>
<dbReference type="FunCoup" id="A0A6J3RSB4">
    <property type="interactions" value="3"/>
</dbReference>
<evidence type="ECO:0000256" key="6">
    <source>
        <dbReference type="ARBA" id="ARBA00023136"/>
    </source>
</evidence>
<dbReference type="Gene3D" id="1.20.1250.20">
    <property type="entry name" value="MFS general substrate transporter like domains"/>
    <property type="match status" value="2"/>
</dbReference>
<keyword evidence="3" id="KW-1003">Cell membrane</keyword>
<dbReference type="RefSeq" id="XP_033717288.1">
    <property type="nucleotide sequence ID" value="XM_033861397.1"/>
</dbReference>
<feature type="transmembrane region" description="Helical" evidence="10">
    <location>
        <begin position="175"/>
        <end position="197"/>
    </location>
</feature>
<dbReference type="AlphaFoldDB" id="A0A6J3RSB4"/>
<feature type="transmembrane region" description="Helical" evidence="10">
    <location>
        <begin position="145"/>
        <end position="163"/>
    </location>
</feature>
<organism evidence="12 13">
    <name type="scientific">Tursiops truncatus</name>
    <name type="common">Atlantic bottle-nosed dolphin</name>
    <name type="synonym">Delphinus truncatus</name>
    <dbReference type="NCBI Taxonomy" id="9739"/>
    <lineage>
        <taxon>Eukaryota</taxon>
        <taxon>Metazoa</taxon>
        <taxon>Chordata</taxon>
        <taxon>Craniata</taxon>
        <taxon>Vertebrata</taxon>
        <taxon>Euteleostomi</taxon>
        <taxon>Mammalia</taxon>
        <taxon>Eutheria</taxon>
        <taxon>Laurasiatheria</taxon>
        <taxon>Artiodactyla</taxon>
        <taxon>Whippomorpha</taxon>
        <taxon>Cetacea</taxon>
        <taxon>Odontoceti</taxon>
        <taxon>Delphinidae</taxon>
        <taxon>Tursiops</taxon>
    </lineage>
</organism>
<evidence type="ECO:0000256" key="1">
    <source>
        <dbReference type="ARBA" id="ARBA00004424"/>
    </source>
</evidence>
<dbReference type="PANTHER" id="PTHR24002">
    <property type="entry name" value="SOLUTE CARRIER FAMILY 22 MEMBER 18"/>
    <property type="match status" value="1"/>
</dbReference>
<keyword evidence="4 10" id="KW-0812">Transmembrane</keyword>
<sequence length="617" mass="64839">MRVRRPGGGGGQPPGRGGGGGEFIPGGWVSQVPRRGRVPEPCPGWARPELTQEGSPHQDGAQADPYEASCSDPYGVSQQRLPRMREVRASRGQGRSPSRTGTLDLSRVMLLVYVLAALELACLFMQFSVMPYLSRRLGLDSVAFGYQQTIFGVLQLLGGPVFGRFADQRGARAAFTLSFLASSALYLLLAAACSPALPGVPLLFASRLPGALMHTLPAAQMAITDLSAPEERPAALGRLGLCFGVGVIFGSLLGGTLSSTCGIQCPVIVAFVVSLLGAVLSLTCIPTSTKGASARAQAALPGKPKASVFDLKAITCLLLQPGVLPVFLVKVICGFPSAVAWGGPARDNLGEGSRWSSLSRSPRPSPWHRDGHLTGGAGVGTTAQPRPLNPDPPPRPGLFMVMFSLISMDFFQLEAAQAGYLMSFFGVLQMAARSGPSCSAGVGPPRHRAQPRPDPSPRGCCSKPTAPRALPVCLVEVAGDQVFQGLVIGWLSSRFSEGALLRASVLAFSVVGLAMALMANVFHLCLLMPGLVFSLCALNVVTDSMLTNAVSASDTGTMLGLCASVQPLTRTLGPTLGGLLYHRFGVPVFGHVQLAVNFLVLLVLWRQPVPPKMDKAW</sequence>
<dbReference type="PANTHER" id="PTHR24002:SF3">
    <property type="entry name" value="SOLUTE CARRIER FAMILY 22 MEMBER 18"/>
    <property type="match status" value="1"/>
</dbReference>
<proteinExistence type="inferred from homology"/>
<keyword evidence="6 10" id="KW-0472">Membrane</keyword>
<gene>
    <name evidence="13" type="primary">SLC22A18</name>
</gene>
<feature type="region of interest" description="Disordered" evidence="9">
    <location>
        <begin position="351"/>
        <end position="393"/>
    </location>
</feature>
<evidence type="ECO:0000256" key="8">
    <source>
        <dbReference type="ARBA" id="ARBA00093348"/>
    </source>
</evidence>
<feature type="compositionally biased region" description="Low complexity" evidence="9">
    <location>
        <begin position="353"/>
        <end position="362"/>
    </location>
</feature>
<dbReference type="InterPro" id="IPR020846">
    <property type="entry name" value="MFS_dom"/>
</dbReference>
<keyword evidence="12" id="KW-1185">Reference proteome</keyword>
<accession>A0A6J3RSB4</accession>
<dbReference type="InterPro" id="IPR036259">
    <property type="entry name" value="MFS_trans_sf"/>
</dbReference>
<evidence type="ECO:0000256" key="4">
    <source>
        <dbReference type="ARBA" id="ARBA00022692"/>
    </source>
</evidence>
<reference evidence="13" key="1">
    <citation type="submission" date="2025-08" db="UniProtKB">
        <authorList>
            <consortium name="RefSeq"/>
        </authorList>
    </citation>
    <scope>IDENTIFICATION</scope>
    <source>
        <tissue evidence="13">Spleen</tissue>
    </source>
</reference>
<dbReference type="FunFam" id="1.20.1250.20:FF:000297">
    <property type="entry name" value="Solute carrier family 22 member 18"/>
    <property type="match status" value="1"/>
</dbReference>
<protein>
    <recommendedName>
        <fullName evidence="7">Organic cation transporter-like protein 2</fullName>
    </recommendedName>
</protein>
<feature type="domain" description="Major facilitator superfamily (MFS) profile" evidence="11">
    <location>
        <begin position="105"/>
        <end position="609"/>
    </location>
</feature>
<dbReference type="GO" id="GO:0016324">
    <property type="term" value="C:apical plasma membrane"/>
    <property type="evidence" value="ECO:0007669"/>
    <property type="project" value="UniProtKB-SubCell"/>
</dbReference>
<evidence type="ECO:0000256" key="2">
    <source>
        <dbReference type="ARBA" id="ARBA00009203"/>
    </source>
</evidence>
<evidence type="ECO:0000256" key="10">
    <source>
        <dbReference type="SAM" id="Phobius"/>
    </source>
</evidence>
<dbReference type="GO" id="GO:0005635">
    <property type="term" value="C:nuclear envelope"/>
    <property type="evidence" value="ECO:0007669"/>
    <property type="project" value="TreeGrafter"/>
</dbReference>
<dbReference type="InParanoid" id="A0A6J3RSB4"/>
<evidence type="ECO:0000256" key="3">
    <source>
        <dbReference type="ARBA" id="ARBA00022475"/>
    </source>
</evidence>
<comment type="subcellular location">
    <subcellularLocation>
        <location evidence="1">Apical cell membrane</location>
        <topology evidence="1">Multi-pass membrane protein</topology>
    </subcellularLocation>
</comment>
<name>A0A6J3RSB4_TURTR</name>
<feature type="transmembrane region" description="Helical" evidence="10">
    <location>
        <begin position="584"/>
        <end position="605"/>
    </location>
</feature>
<feature type="transmembrane region" description="Helical" evidence="10">
    <location>
        <begin position="267"/>
        <end position="285"/>
    </location>
</feature>
<comment type="function">
    <text evidence="8">May act as a transporter of organic cations based on a proton efflux antiport mechanism. May play a role in the transport of chloroquine and quinidine-related compounds in kidney. Plays a role in the regulation of lipid metabolism.</text>
</comment>
<feature type="transmembrane region" description="Helical" evidence="10">
    <location>
        <begin position="108"/>
        <end position="133"/>
    </location>
</feature>
<dbReference type="InterPro" id="IPR011701">
    <property type="entry name" value="MFS"/>
</dbReference>
<dbReference type="CDD" id="cd17331">
    <property type="entry name" value="MFS_SLC22A18"/>
    <property type="match status" value="1"/>
</dbReference>
<dbReference type="CTD" id="5002"/>
<comment type="similarity">
    <text evidence="2">Belongs to the major facilitator (TC 2.A.1) superfamily. Organic cation transporter (TC 2.A.1.19) family.</text>
</comment>
<feature type="region of interest" description="Disordered" evidence="9">
    <location>
        <begin position="439"/>
        <end position="461"/>
    </location>
</feature>
<keyword evidence="5 10" id="KW-1133">Transmembrane helix</keyword>
<dbReference type="Proteomes" id="UP000245320">
    <property type="component" value="Chromosome 8"/>
</dbReference>
<evidence type="ECO:0000256" key="7">
    <source>
        <dbReference type="ARBA" id="ARBA00078639"/>
    </source>
</evidence>
<evidence type="ECO:0000256" key="9">
    <source>
        <dbReference type="SAM" id="MobiDB-lite"/>
    </source>
</evidence>
<dbReference type="OrthoDB" id="440553at2759"/>
<feature type="compositionally biased region" description="Gly residues" evidence="9">
    <location>
        <begin position="1"/>
        <end position="24"/>
    </location>
</feature>
<evidence type="ECO:0000259" key="11">
    <source>
        <dbReference type="PROSITE" id="PS50850"/>
    </source>
</evidence>